<dbReference type="InterPro" id="IPR010664">
    <property type="entry name" value="LipoPS_assembly_LptC-rel"/>
</dbReference>
<dbReference type="GO" id="GO:0017089">
    <property type="term" value="F:glycolipid transfer activity"/>
    <property type="evidence" value="ECO:0007669"/>
    <property type="project" value="TreeGrafter"/>
</dbReference>
<dbReference type="PANTHER" id="PTHR37481">
    <property type="entry name" value="LIPOPOLYSACCHARIDE EXPORT SYSTEM PROTEIN LPTC"/>
    <property type="match status" value="1"/>
</dbReference>
<evidence type="ECO:0000256" key="5">
    <source>
        <dbReference type="ARBA" id="ARBA00023136"/>
    </source>
</evidence>
<keyword evidence="10" id="KW-1185">Reference proteome</keyword>
<dbReference type="KEGG" id="fad:CDH04_05060"/>
<dbReference type="GO" id="GO:0005886">
    <property type="term" value="C:plasma membrane"/>
    <property type="evidence" value="ECO:0007669"/>
    <property type="project" value="InterPro"/>
</dbReference>
<dbReference type="RefSeq" id="WP_112869996.1">
    <property type="nucleotide sequence ID" value="NZ_CP021781.1"/>
</dbReference>
<evidence type="ECO:0000256" key="4">
    <source>
        <dbReference type="ARBA" id="ARBA00022989"/>
    </source>
</evidence>
<dbReference type="PANTHER" id="PTHR37481:SF1">
    <property type="entry name" value="LIPOPOLYSACCHARIDE EXPORT SYSTEM PROTEIN LPTC"/>
    <property type="match status" value="1"/>
</dbReference>
<dbReference type="GO" id="GO:0015221">
    <property type="term" value="F:lipopolysaccharide transmembrane transporter activity"/>
    <property type="evidence" value="ECO:0007669"/>
    <property type="project" value="InterPro"/>
</dbReference>
<dbReference type="EMBL" id="CP021781">
    <property type="protein sequence ID" value="AXA33822.1"/>
    <property type="molecule type" value="Genomic_DNA"/>
</dbReference>
<dbReference type="Pfam" id="PF06835">
    <property type="entry name" value="LptC"/>
    <property type="match status" value="1"/>
</dbReference>
<dbReference type="InterPro" id="IPR052363">
    <property type="entry name" value="LPS_export_LptC"/>
</dbReference>
<dbReference type="NCBIfam" id="TIGR04409">
    <property type="entry name" value="LptC_YrbK"/>
    <property type="match status" value="1"/>
</dbReference>
<evidence type="ECO:0000256" key="1">
    <source>
        <dbReference type="ARBA" id="ARBA00022475"/>
    </source>
</evidence>
<evidence type="ECO:0000313" key="10">
    <source>
        <dbReference type="Proteomes" id="UP000681131"/>
    </source>
</evidence>
<dbReference type="Proteomes" id="UP000681131">
    <property type="component" value="Chromosome"/>
</dbReference>
<feature type="transmembrane region" description="Helical" evidence="6">
    <location>
        <begin position="7"/>
        <end position="27"/>
    </location>
</feature>
<reference evidence="7 9" key="1">
    <citation type="submission" date="2017-06" db="EMBL/GenBank/DDBJ databases">
        <title>Complete genome of Francisella adeliensis.</title>
        <authorList>
            <person name="Vallesi A."/>
            <person name="Sjodin A."/>
        </authorList>
    </citation>
    <scope>NUCLEOTIDE SEQUENCE [LARGE SCALE GENOMIC DNA]</scope>
    <source>
        <strain evidence="7 9">FDC440</strain>
    </source>
</reference>
<dbReference type="OrthoDB" id="5605548at2"/>
<keyword evidence="4 6" id="KW-1133">Transmembrane helix</keyword>
<gene>
    <name evidence="7" type="primary">lptC</name>
    <name evidence="7" type="ORF">CDH04_05060</name>
    <name evidence="8" type="ORF">FZC43_05065</name>
</gene>
<keyword evidence="3 6" id="KW-0812">Transmembrane</keyword>
<dbReference type="Gene3D" id="2.60.450.10">
    <property type="entry name" value="Lipopolysaccharide (LPS) transport protein A like domain"/>
    <property type="match status" value="1"/>
</dbReference>
<keyword evidence="2" id="KW-0997">Cell inner membrane</keyword>
<evidence type="ECO:0000313" key="7">
    <source>
        <dbReference type="EMBL" id="AXA33822.1"/>
    </source>
</evidence>
<reference evidence="8 10" key="2">
    <citation type="submission" date="2019-08" db="EMBL/GenBank/DDBJ databases">
        <title>Complete genome sequences of Francisella adeliensis (FSC1325 and FSC1326).</title>
        <authorList>
            <person name="Ohrman C."/>
            <person name="Uneklint I."/>
            <person name="Vallesi A."/>
            <person name="Karlsson L."/>
            <person name="Sjodin A."/>
        </authorList>
    </citation>
    <scope>NUCLEOTIDE SEQUENCE [LARGE SCALE GENOMIC DNA]</scope>
    <source>
        <strain evidence="8 10">FSC1325</strain>
    </source>
</reference>
<sequence length="211" mass="23900">MKFFTKYSFISNVASILIVTVGVLYIGDRALDGGRDPNDKDPGDSVELTAYNFHYNGYDERGKLSTYFIAQKLEQYVNQNTKATNIIEKNYDAETQKITWQFKSHHATTQKITTGDLIHLYDGVNSIVYTKSDSSDSSKGKTSDEQAPKKIHIISSEMYYNTETKDFYTSKFVKMFDPENGNNTTGNGVFGNSETKKINLNNNVRSYYAFG</sequence>
<organism evidence="7 9">
    <name type="scientific">Francisella adeliensis</name>
    <dbReference type="NCBI Taxonomy" id="2007306"/>
    <lineage>
        <taxon>Bacteria</taxon>
        <taxon>Pseudomonadati</taxon>
        <taxon>Pseudomonadota</taxon>
        <taxon>Gammaproteobacteria</taxon>
        <taxon>Thiotrichales</taxon>
        <taxon>Francisellaceae</taxon>
        <taxon>Francisella</taxon>
    </lineage>
</organism>
<name>A0A2Z4XZB3_9GAMM</name>
<proteinExistence type="predicted"/>
<evidence type="ECO:0000256" key="2">
    <source>
        <dbReference type="ARBA" id="ARBA00022519"/>
    </source>
</evidence>
<evidence type="ECO:0000313" key="8">
    <source>
        <dbReference type="EMBL" id="QIW12059.1"/>
    </source>
</evidence>
<evidence type="ECO:0000256" key="3">
    <source>
        <dbReference type="ARBA" id="ARBA00022692"/>
    </source>
</evidence>
<dbReference type="InterPro" id="IPR026265">
    <property type="entry name" value="LptC"/>
</dbReference>
<evidence type="ECO:0000256" key="6">
    <source>
        <dbReference type="SAM" id="Phobius"/>
    </source>
</evidence>
<dbReference type="Proteomes" id="UP000251120">
    <property type="component" value="Chromosome"/>
</dbReference>
<keyword evidence="5 6" id="KW-0472">Membrane</keyword>
<protein>
    <submittedName>
        <fullName evidence="7">LPS export ABC transporter periplasmic protein LptC</fullName>
    </submittedName>
</protein>
<accession>A0A2Z4XZB3</accession>
<keyword evidence="1" id="KW-1003">Cell membrane</keyword>
<dbReference type="EMBL" id="CP043424">
    <property type="protein sequence ID" value="QIW12059.1"/>
    <property type="molecule type" value="Genomic_DNA"/>
</dbReference>
<evidence type="ECO:0000313" key="9">
    <source>
        <dbReference type="Proteomes" id="UP000251120"/>
    </source>
</evidence>
<dbReference type="AlphaFoldDB" id="A0A2Z4XZB3"/>
<dbReference type="GO" id="GO:0030288">
    <property type="term" value="C:outer membrane-bounded periplasmic space"/>
    <property type="evidence" value="ECO:0007669"/>
    <property type="project" value="TreeGrafter"/>
</dbReference>